<protein>
    <submittedName>
        <fullName evidence="1">Uncharacterized protein</fullName>
    </submittedName>
</protein>
<evidence type="ECO:0000313" key="1">
    <source>
        <dbReference type="EMBL" id="JAH42485.1"/>
    </source>
</evidence>
<dbReference type="EMBL" id="GBXM01066092">
    <property type="protein sequence ID" value="JAH42485.1"/>
    <property type="molecule type" value="Transcribed_RNA"/>
</dbReference>
<reference evidence="1" key="1">
    <citation type="submission" date="2014-11" db="EMBL/GenBank/DDBJ databases">
        <authorList>
            <person name="Amaro Gonzalez C."/>
        </authorList>
    </citation>
    <scope>NUCLEOTIDE SEQUENCE</scope>
</reference>
<dbReference type="AlphaFoldDB" id="A0A0E9SP95"/>
<accession>A0A0E9SP95</accession>
<organism evidence="1">
    <name type="scientific">Anguilla anguilla</name>
    <name type="common">European freshwater eel</name>
    <name type="synonym">Muraena anguilla</name>
    <dbReference type="NCBI Taxonomy" id="7936"/>
    <lineage>
        <taxon>Eukaryota</taxon>
        <taxon>Metazoa</taxon>
        <taxon>Chordata</taxon>
        <taxon>Craniata</taxon>
        <taxon>Vertebrata</taxon>
        <taxon>Euteleostomi</taxon>
        <taxon>Actinopterygii</taxon>
        <taxon>Neopterygii</taxon>
        <taxon>Teleostei</taxon>
        <taxon>Anguilliformes</taxon>
        <taxon>Anguillidae</taxon>
        <taxon>Anguilla</taxon>
    </lineage>
</organism>
<reference evidence="1" key="2">
    <citation type="journal article" date="2015" name="Fish Shellfish Immunol.">
        <title>Early steps in the European eel (Anguilla anguilla)-Vibrio vulnificus interaction in the gills: Role of the RtxA13 toxin.</title>
        <authorList>
            <person name="Callol A."/>
            <person name="Pajuelo D."/>
            <person name="Ebbesson L."/>
            <person name="Teles M."/>
            <person name="MacKenzie S."/>
            <person name="Amaro C."/>
        </authorList>
    </citation>
    <scope>NUCLEOTIDE SEQUENCE</scope>
</reference>
<proteinExistence type="predicted"/>
<sequence>MRMSADISIVLNRYTASAHCSLDCNKGVMLCIFLKYLYLNYFL</sequence>
<name>A0A0E9SP95_ANGAN</name>